<gene>
    <name evidence="1" type="ORF">QDQ51_09525</name>
</gene>
<reference evidence="1" key="1">
    <citation type="submission" date="2023-04" db="EMBL/GenBank/DDBJ databases">
        <authorList>
            <person name="Li W."/>
        </authorList>
    </citation>
    <scope>NUCLEOTIDE SEQUENCE</scope>
    <source>
        <strain evidence="1">QITACRE101</strain>
    </source>
</reference>
<dbReference type="RefSeq" id="WP_136134721.1">
    <property type="nucleotide sequence ID" value="NZ_ABDWLN020000018.1"/>
</dbReference>
<organism evidence="1 2">
    <name type="scientific">Providencia rettgeri</name>
    <dbReference type="NCBI Taxonomy" id="587"/>
    <lineage>
        <taxon>Bacteria</taxon>
        <taxon>Pseudomonadati</taxon>
        <taxon>Pseudomonadota</taxon>
        <taxon>Gammaproteobacteria</taxon>
        <taxon>Enterobacterales</taxon>
        <taxon>Morganellaceae</taxon>
        <taxon>Providencia</taxon>
    </lineage>
</organism>
<evidence type="ECO:0000313" key="2">
    <source>
        <dbReference type="Proteomes" id="UP001162044"/>
    </source>
</evidence>
<protein>
    <submittedName>
        <fullName evidence="1">Virulence factor SrfC family protein</fullName>
    </submittedName>
</protein>
<proteinExistence type="predicted"/>
<dbReference type="PIRSF" id="PIRSF034586">
    <property type="entry name" value="Vir_effector_SfrC"/>
    <property type="match status" value="1"/>
</dbReference>
<reference evidence="1" key="2">
    <citation type="submission" date="2023-10" db="EMBL/GenBank/DDBJ databases">
        <title>Analysis of Resistance Genes of Carbapenem-resistant Providencia rettgeri.</title>
        <authorList>
            <person name="Liu M."/>
        </authorList>
    </citation>
    <scope>NUCLEOTIDE SEQUENCE</scope>
    <source>
        <strain evidence="1">QITACRE101</strain>
    </source>
</reference>
<sequence>MSMNNEQQLINGWNAIYQNADNAINWINTVREHAPRLNTEADNLIYRLRRSKNIAKNLVTATQRPMSVGFFGLSQAGKSYLISALAAGNNGRLKTKMSGKELDFIDHINPPGGGKEATGLVTRFTRSATKGTDSHPVELHLFNEVEIIKILANAYLYDFNQEKIDYVLDEQKLSQLLTQFEQQRASAPVAGISHDDMISLWDYLKRHAENSHKKLALSYWPKAVELAPYLSISQRAKLFAILWGEIPELTEAYEIFSRTLAKLNYAEIVLAPLESLVKERNGVLVQEDSIMNVDMLERLNKSIDSDIQVCPIEGEHAGSPVSLSIAELTALTVEVVIPLLDTPSKPLFEQVELLDFPGYRGRLGVESMSGIRNAVDSDDANPLAQLILRGKVSYLFERYTDNQEMNVLVVCTASTKQSDVKEVGGVLTEWIHNTQGKDAQTRAKRPCGLIWAMTMFDLRISQSLSLNEALLRQSWGKGGMIKMAMLERFGQYPWMSDWVDNRAFDNTFLVRKPRVPTSFIRMQNEEEIAFDDSCTEHLQLMKRTYVEDEFVQRHIRDTSKSWDSMLQLNDGGMSRLANYLETVALKQLKLERISEQLDELRKELIGNHLEKWYQSGGEEELLVKAKNSESILRFMQKVPYLQGAFIDYIMPSRKDLYELYMQEENALSKIKDPKQSDAEPQNVSIFSLGANEFGGGIDLFSDEPATISAPETDKPQSYGYEIIYPQKVIALWINHLRSLPDNNTLLTYLNIEQEIMVTFVDELITAISRLQLEQKLVNALAGTETVGVLRDKLAESQVSRVHNILGDFITWFNFKDDGVLRPNSKVNVGQKIFERPDRNSVEWADDERLVRLPATPLNYTFLFVYDWLIALDTVIKENAGHSAGREISAEQNAQLGQIIKSMKSSLE</sequence>
<comment type="caution">
    <text evidence="1">The sequence shown here is derived from an EMBL/GenBank/DDBJ whole genome shotgun (WGS) entry which is preliminary data.</text>
</comment>
<name>A0AB35LC25_PRORE</name>
<dbReference type="Proteomes" id="UP001162044">
    <property type="component" value="Unassembled WGS sequence"/>
</dbReference>
<evidence type="ECO:0000313" key="1">
    <source>
        <dbReference type="EMBL" id="MDH2305650.1"/>
    </source>
</evidence>
<dbReference type="EMBL" id="JARVQW010000004">
    <property type="protein sequence ID" value="MDH2305650.1"/>
    <property type="molecule type" value="Genomic_DNA"/>
</dbReference>
<accession>A0AB35LC25</accession>
<dbReference type="InterPro" id="IPR017030">
    <property type="entry name" value="Vir_effector_SfrC"/>
</dbReference>
<dbReference type="Pfam" id="PF10139">
    <property type="entry name" value="Virul_Fac"/>
    <property type="match status" value="1"/>
</dbReference>
<dbReference type="AlphaFoldDB" id="A0AB35LC25"/>